<dbReference type="InterPro" id="IPR000866">
    <property type="entry name" value="AhpC/TSA"/>
</dbReference>
<proteinExistence type="predicted"/>
<evidence type="ECO:0000313" key="4">
    <source>
        <dbReference type="Proteomes" id="UP001595607"/>
    </source>
</evidence>
<feature type="domain" description="Thioredoxin" evidence="2">
    <location>
        <begin position="17"/>
        <end position="170"/>
    </location>
</feature>
<sequence length="172" mass="18597">MLLAFLLSLALGADLGPAVGSTIPAAERFEAATGEEGATIVFVRSVDWCPYCKKQVAELDAEARAFAKEGRPLIFVSYDTPAKQMAFAEKMGIDAALISDEGSEIIKAFGILNEQHRPGSRVHGIPHPAVFIVDKNGVVEAKLYEDDYATNDKSYRNRPAVETILEAVRGAE</sequence>
<keyword evidence="4" id="KW-1185">Reference proteome</keyword>
<dbReference type="PROSITE" id="PS51352">
    <property type="entry name" value="THIOREDOXIN_2"/>
    <property type="match status" value="1"/>
</dbReference>
<evidence type="ECO:0000259" key="2">
    <source>
        <dbReference type="PROSITE" id="PS51352"/>
    </source>
</evidence>
<dbReference type="Pfam" id="PF00578">
    <property type="entry name" value="AhpC-TSA"/>
    <property type="match status" value="1"/>
</dbReference>
<evidence type="ECO:0000256" key="1">
    <source>
        <dbReference type="ARBA" id="ARBA00023284"/>
    </source>
</evidence>
<evidence type="ECO:0000313" key="3">
    <source>
        <dbReference type="EMBL" id="MFC3303210.1"/>
    </source>
</evidence>
<protein>
    <submittedName>
        <fullName evidence="3">Peroxiredoxin family protein</fullName>
    </submittedName>
</protein>
<dbReference type="Proteomes" id="UP001595607">
    <property type="component" value="Unassembled WGS sequence"/>
</dbReference>
<dbReference type="PANTHER" id="PTHR43110:SF1">
    <property type="entry name" value="THIOL PEROXIDASE"/>
    <property type="match status" value="1"/>
</dbReference>
<keyword evidence="1" id="KW-0676">Redox-active center</keyword>
<dbReference type="InterPro" id="IPR013766">
    <property type="entry name" value="Thioredoxin_domain"/>
</dbReference>
<dbReference type="RefSeq" id="WP_189575540.1">
    <property type="nucleotide sequence ID" value="NZ_BMXU01000002.1"/>
</dbReference>
<dbReference type="EMBL" id="JBHRVA010000003">
    <property type="protein sequence ID" value="MFC3303210.1"/>
    <property type="molecule type" value="Genomic_DNA"/>
</dbReference>
<gene>
    <name evidence="3" type="ORF">ACFONP_10755</name>
</gene>
<dbReference type="SUPFAM" id="SSF52833">
    <property type="entry name" value="Thioredoxin-like"/>
    <property type="match status" value="1"/>
</dbReference>
<reference evidence="4" key="1">
    <citation type="journal article" date="2019" name="Int. J. Syst. Evol. Microbiol.">
        <title>The Global Catalogue of Microorganisms (GCM) 10K type strain sequencing project: providing services to taxonomists for standard genome sequencing and annotation.</title>
        <authorList>
            <consortium name="The Broad Institute Genomics Platform"/>
            <consortium name="The Broad Institute Genome Sequencing Center for Infectious Disease"/>
            <person name="Wu L."/>
            <person name="Ma J."/>
        </authorList>
    </citation>
    <scope>NUCLEOTIDE SEQUENCE [LARGE SCALE GENOMIC DNA]</scope>
    <source>
        <strain evidence="4">KCTC 22245</strain>
    </source>
</reference>
<organism evidence="3 4">
    <name type="scientific">Parvularcula lutaonensis</name>
    <dbReference type="NCBI Taxonomy" id="491923"/>
    <lineage>
        <taxon>Bacteria</taxon>
        <taxon>Pseudomonadati</taxon>
        <taxon>Pseudomonadota</taxon>
        <taxon>Alphaproteobacteria</taxon>
        <taxon>Parvularculales</taxon>
        <taxon>Parvularculaceae</taxon>
        <taxon>Parvularcula</taxon>
    </lineage>
</organism>
<name>A0ABV7MEQ3_9PROT</name>
<dbReference type="InterPro" id="IPR050455">
    <property type="entry name" value="Tpx_Peroxidase_subfamily"/>
</dbReference>
<dbReference type="Gene3D" id="3.40.30.10">
    <property type="entry name" value="Glutaredoxin"/>
    <property type="match status" value="1"/>
</dbReference>
<dbReference type="PANTHER" id="PTHR43110">
    <property type="entry name" value="THIOL PEROXIDASE"/>
    <property type="match status" value="1"/>
</dbReference>
<comment type="caution">
    <text evidence="3">The sequence shown here is derived from an EMBL/GenBank/DDBJ whole genome shotgun (WGS) entry which is preliminary data.</text>
</comment>
<dbReference type="InterPro" id="IPR036249">
    <property type="entry name" value="Thioredoxin-like_sf"/>
</dbReference>
<accession>A0ABV7MEQ3</accession>